<accession>A0AB38D7V6</accession>
<dbReference type="EMBL" id="FSHM01000021">
    <property type="protein sequence ID" value="SIC29604.1"/>
    <property type="molecule type" value="Genomic_DNA"/>
</dbReference>
<sequence length="86" mass="9652">MCACRYQVTRCSAGRVSTMAQRRSTHKGDRAQIMSRPDRVVYDIVKREAAQRGIPMGQYVADVLAAHVGHPELVRELDKEVLPLAM</sequence>
<proteinExistence type="predicted"/>
<name>A0AB38D7V6_9MYCO</name>
<evidence type="ECO:0008006" key="3">
    <source>
        <dbReference type="Google" id="ProtNLM"/>
    </source>
</evidence>
<dbReference type="AlphaFoldDB" id="A0AB38D7V6"/>
<protein>
    <recommendedName>
        <fullName evidence="3">Toxin-antitoxin system</fullName>
    </recommendedName>
</protein>
<gene>
    <name evidence="1" type="ORF">SAMEA2070301_05718</name>
</gene>
<reference evidence="1 2" key="1">
    <citation type="submission" date="2016-11" db="EMBL/GenBank/DDBJ databases">
        <authorList>
            <consortium name="Pathogen Informatics"/>
        </authorList>
    </citation>
    <scope>NUCLEOTIDE SEQUENCE [LARGE SCALE GENOMIC DNA]</scope>
    <source>
        <strain evidence="1 2">104</strain>
    </source>
</reference>
<evidence type="ECO:0000313" key="1">
    <source>
        <dbReference type="EMBL" id="SIC29604.1"/>
    </source>
</evidence>
<dbReference type="Proteomes" id="UP000185210">
    <property type="component" value="Unassembled WGS sequence"/>
</dbReference>
<evidence type="ECO:0000313" key="2">
    <source>
        <dbReference type="Proteomes" id="UP000185210"/>
    </source>
</evidence>
<organism evidence="1 2">
    <name type="scientific">Mycobacteroides abscessus subsp. abscessus</name>
    <dbReference type="NCBI Taxonomy" id="1185650"/>
    <lineage>
        <taxon>Bacteria</taxon>
        <taxon>Bacillati</taxon>
        <taxon>Actinomycetota</taxon>
        <taxon>Actinomycetes</taxon>
        <taxon>Mycobacteriales</taxon>
        <taxon>Mycobacteriaceae</taxon>
        <taxon>Mycobacteroides</taxon>
        <taxon>Mycobacteroides abscessus</taxon>
    </lineage>
</organism>
<comment type="caution">
    <text evidence="1">The sequence shown here is derived from an EMBL/GenBank/DDBJ whole genome shotgun (WGS) entry which is preliminary data.</text>
</comment>